<dbReference type="SMART" id="SM00382">
    <property type="entry name" value="AAA"/>
    <property type="match status" value="1"/>
</dbReference>
<name>A0A251XN86_CLAMM</name>
<dbReference type="CDD" id="cd03256">
    <property type="entry name" value="ABC_PhnC_transporter"/>
    <property type="match status" value="1"/>
</dbReference>
<dbReference type="GO" id="GO:0015416">
    <property type="term" value="F:ABC-type phosphonate transporter activity"/>
    <property type="evidence" value="ECO:0007669"/>
    <property type="project" value="InterPro"/>
</dbReference>
<dbReference type="GO" id="GO:0005524">
    <property type="term" value="F:ATP binding"/>
    <property type="evidence" value="ECO:0007669"/>
    <property type="project" value="UniProtKB-KW"/>
</dbReference>
<proteinExistence type="predicted"/>
<evidence type="ECO:0000256" key="1">
    <source>
        <dbReference type="ARBA" id="ARBA00022448"/>
    </source>
</evidence>
<protein>
    <submittedName>
        <fullName evidence="8">Phosphate-import ATP-binding protein PhnC</fullName>
    </submittedName>
</protein>
<sequence>MTGTTTSPLVSVSGVTKDFGGTRALHDVDLTVERGEVVVLLGLSGSGKSTLLRHLDGLELPTAGSVRVFDQDVASLGQQDLRALRGRVAMIFQQFELVPSLTVLENVLTGALGRLRGPRLGIWTYPRAARTEALGHLDRVGLLEKAYERADRLSGGQQQRVAIARALMQRPEILLADEPVASLDPESSEQVMRLIREIAADDGLTVVCSLHQVDLALGWGDRIVGLRHGEVVLDTPTRGIGKVEVMEIYGRVASTTSALAAIATELGDVLPLDEPVGVRSAGALGDQGLARGRRADGTR</sequence>
<accession>A0A251XN86</accession>
<dbReference type="AlphaFoldDB" id="A0A251XN86"/>
<dbReference type="PANTHER" id="PTHR43166">
    <property type="entry name" value="AMINO ACID IMPORT ATP-BINDING PROTEIN"/>
    <property type="match status" value="1"/>
</dbReference>
<keyword evidence="4 8" id="KW-0067">ATP-binding</keyword>
<dbReference type="PROSITE" id="PS50893">
    <property type="entry name" value="ABC_TRANSPORTER_2"/>
    <property type="match status" value="1"/>
</dbReference>
<dbReference type="SUPFAM" id="SSF52540">
    <property type="entry name" value="P-loop containing nucleoside triphosphate hydrolases"/>
    <property type="match status" value="1"/>
</dbReference>
<dbReference type="GO" id="GO:0016887">
    <property type="term" value="F:ATP hydrolysis activity"/>
    <property type="evidence" value="ECO:0007669"/>
    <property type="project" value="InterPro"/>
</dbReference>
<evidence type="ECO:0000256" key="5">
    <source>
        <dbReference type="ARBA" id="ARBA00022967"/>
    </source>
</evidence>
<dbReference type="InterPro" id="IPR027417">
    <property type="entry name" value="P-loop_NTPase"/>
</dbReference>
<evidence type="ECO:0000313" key="9">
    <source>
        <dbReference type="Proteomes" id="UP000195062"/>
    </source>
</evidence>
<keyword evidence="5" id="KW-1278">Translocase</keyword>
<dbReference type="PANTHER" id="PTHR43166:SF6">
    <property type="entry name" value="PHOSPHONATES IMPORT ATP-BINDING PROTEIN PHNC"/>
    <property type="match status" value="1"/>
</dbReference>
<dbReference type="EMBL" id="MDHH01000001">
    <property type="protein sequence ID" value="OUE04962.1"/>
    <property type="molecule type" value="Genomic_DNA"/>
</dbReference>
<keyword evidence="6" id="KW-0472">Membrane</keyword>
<evidence type="ECO:0000256" key="6">
    <source>
        <dbReference type="ARBA" id="ARBA00023136"/>
    </source>
</evidence>
<keyword evidence="1" id="KW-0813">Transport</keyword>
<reference evidence="8 9" key="1">
    <citation type="submission" date="2016-08" db="EMBL/GenBank/DDBJ databases">
        <title>Genome sequence of Clavibacter michiganensis subsp. michiganensis strain CASJ007.</title>
        <authorList>
            <person name="Thapa S.P."/>
            <person name="Coaker G."/>
        </authorList>
    </citation>
    <scope>NUCLEOTIDE SEQUENCE [LARGE SCALE GENOMIC DNA]</scope>
    <source>
        <strain evidence="8">CASJ007</strain>
    </source>
</reference>
<feature type="domain" description="ABC transporter" evidence="7">
    <location>
        <begin position="10"/>
        <end position="253"/>
    </location>
</feature>
<dbReference type="Pfam" id="PF00005">
    <property type="entry name" value="ABC_tran"/>
    <property type="match status" value="1"/>
</dbReference>
<keyword evidence="3" id="KW-0547">Nucleotide-binding</keyword>
<comment type="caution">
    <text evidence="8">The sequence shown here is derived from an EMBL/GenBank/DDBJ whole genome shotgun (WGS) entry which is preliminary data.</text>
</comment>
<dbReference type="InterPro" id="IPR012693">
    <property type="entry name" value="ABC_transpr_PhnC"/>
</dbReference>
<dbReference type="InterPro" id="IPR050086">
    <property type="entry name" value="MetN_ABC_transporter-like"/>
</dbReference>
<evidence type="ECO:0000256" key="3">
    <source>
        <dbReference type="ARBA" id="ARBA00022741"/>
    </source>
</evidence>
<dbReference type="InterPro" id="IPR017871">
    <property type="entry name" value="ABC_transporter-like_CS"/>
</dbReference>
<keyword evidence="2" id="KW-1003">Cell membrane</keyword>
<dbReference type="PROSITE" id="PS00211">
    <property type="entry name" value="ABC_TRANSPORTER_1"/>
    <property type="match status" value="1"/>
</dbReference>
<keyword evidence="9" id="KW-1185">Reference proteome</keyword>
<dbReference type="GO" id="GO:0016020">
    <property type="term" value="C:membrane"/>
    <property type="evidence" value="ECO:0007669"/>
    <property type="project" value="InterPro"/>
</dbReference>
<gene>
    <name evidence="8" type="primary">phnC</name>
    <name evidence="8" type="ORF">CMMCAS07_08430</name>
</gene>
<dbReference type="Gene3D" id="3.40.50.300">
    <property type="entry name" value="P-loop containing nucleotide triphosphate hydrolases"/>
    <property type="match status" value="1"/>
</dbReference>
<dbReference type="InterPro" id="IPR003593">
    <property type="entry name" value="AAA+_ATPase"/>
</dbReference>
<evidence type="ECO:0000313" key="8">
    <source>
        <dbReference type="EMBL" id="OUE04962.1"/>
    </source>
</evidence>
<dbReference type="Proteomes" id="UP000195062">
    <property type="component" value="Unassembled WGS sequence"/>
</dbReference>
<dbReference type="NCBIfam" id="TIGR02315">
    <property type="entry name" value="ABC_phnC"/>
    <property type="match status" value="1"/>
</dbReference>
<dbReference type="InterPro" id="IPR003439">
    <property type="entry name" value="ABC_transporter-like_ATP-bd"/>
</dbReference>
<evidence type="ECO:0000259" key="7">
    <source>
        <dbReference type="PROSITE" id="PS50893"/>
    </source>
</evidence>
<evidence type="ECO:0000256" key="4">
    <source>
        <dbReference type="ARBA" id="ARBA00022840"/>
    </source>
</evidence>
<evidence type="ECO:0000256" key="2">
    <source>
        <dbReference type="ARBA" id="ARBA00022475"/>
    </source>
</evidence>
<organism evidence="8 9">
    <name type="scientific">Clavibacter michiganensis subsp. michiganensis</name>
    <dbReference type="NCBI Taxonomy" id="33013"/>
    <lineage>
        <taxon>Bacteria</taxon>
        <taxon>Bacillati</taxon>
        <taxon>Actinomycetota</taxon>
        <taxon>Actinomycetes</taxon>
        <taxon>Micrococcales</taxon>
        <taxon>Microbacteriaceae</taxon>
        <taxon>Clavibacter</taxon>
    </lineage>
</organism>